<feature type="chain" id="PRO_5046077943" description="DUF6801 domain-containing protein" evidence="2">
    <location>
        <begin position="38"/>
        <end position="521"/>
    </location>
</feature>
<evidence type="ECO:0000256" key="1">
    <source>
        <dbReference type="SAM" id="MobiDB-lite"/>
    </source>
</evidence>
<feature type="domain" description="DUF6801" evidence="3">
    <location>
        <begin position="49"/>
        <end position="194"/>
    </location>
</feature>
<evidence type="ECO:0000259" key="3">
    <source>
        <dbReference type="Pfam" id="PF20611"/>
    </source>
</evidence>
<comment type="caution">
    <text evidence="4">The sequence shown here is derived from an EMBL/GenBank/DDBJ whole genome shotgun (WGS) entry which is preliminary data.</text>
</comment>
<dbReference type="Proteomes" id="UP001236795">
    <property type="component" value="Unassembled WGS sequence"/>
</dbReference>
<proteinExistence type="predicted"/>
<keyword evidence="5" id="KW-1185">Reference proteome</keyword>
<dbReference type="Pfam" id="PF20611">
    <property type="entry name" value="DUF6801"/>
    <property type="match status" value="1"/>
</dbReference>
<dbReference type="RefSeq" id="WP_136239718.1">
    <property type="nucleotide sequence ID" value="NZ_JAUSWC010000007.1"/>
</dbReference>
<keyword evidence="2" id="KW-0732">Signal</keyword>
<dbReference type="InterPro" id="IPR046542">
    <property type="entry name" value="DUF6801"/>
</dbReference>
<evidence type="ECO:0000256" key="2">
    <source>
        <dbReference type="SAM" id="SignalP"/>
    </source>
</evidence>
<accession>A0ABU0KDZ9</accession>
<evidence type="ECO:0000313" key="4">
    <source>
        <dbReference type="EMBL" id="MDQ0487612.1"/>
    </source>
</evidence>
<reference evidence="4 5" key="1">
    <citation type="submission" date="2023-07" db="EMBL/GenBank/DDBJ databases">
        <title>Genomic Encyclopedia of Type Strains, Phase IV (KMG-IV): sequencing the most valuable type-strain genomes for metagenomic binning, comparative biology and taxonomic classification.</title>
        <authorList>
            <person name="Goeker M."/>
        </authorList>
    </citation>
    <scope>NUCLEOTIDE SEQUENCE [LARGE SCALE GENOMIC DNA]</scope>
    <source>
        <strain evidence="4 5">DSM 40573</strain>
    </source>
</reference>
<feature type="signal peptide" evidence="2">
    <location>
        <begin position="1"/>
        <end position="37"/>
    </location>
</feature>
<evidence type="ECO:0000313" key="5">
    <source>
        <dbReference type="Proteomes" id="UP001236795"/>
    </source>
</evidence>
<protein>
    <recommendedName>
        <fullName evidence="3">DUF6801 domain-containing protein</fullName>
    </recommendedName>
</protein>
<sequence length="521" mass="53325">MTGNRSAASRPSRVRARSAAIAAFVVLAAMVPAAASAAGPQKIDAELPYVCAFPSGERASTVRISAEFPDRAERGEAIAPTGVTTTLELPAEAVADLTAPQAATVRAATRLTVGVAQEEATAEAVWHGIAQPVALPASGPLTLTATGEVPTVTGRGDGALRFTAGDLAVDLTPGAADGTDVGAPSLTVSCSPAQTPEGGLLATVPVGADAAEPSGSPSPPGTSPGAPEPAPGTPRDRQGDRAPATAENPAGSAAGRNAPPCAYTEENPFGPGSMNAYITGYNNVRKQKGASLLPVSCVLLETKEMLAEPDENGNYVVTIKAAGELHHEGRKQSPPFRSTFLTFGFVPTTATMVLEQTGPMTVDFATTYVGADIVAETFIRVPLRLRVTDLEVNGVSLDVGSGCRTEQPLRSTDPDPANHPGDHLVLYGKGEQKYGEDATGYMLLTGGPLAGEATIPAFTGCGSGRENLDRLLTASVSGPGNHIKQIQGQTCTPSVPVFGDENSAAQCTEDLQPYVIPAAER</sequence>
<dbReference type="EMBL" id="JAUSWC010000007">
    <property type="protein sequence ID" value="MDQ0487612.1"/>
    <property type="molecule type" value="Genomic_DNA"/>
</dbReference>
<name>A0ABU0KDZ9_9ACTN</name>
<feature type="region of interest" description="Disordered" evidence="1">
    <location>
        <begin position="207"/>
        <end position="266"/>
    </location>
</feature>
<organism evidence="4 5">
    <name type="scientific">Streptomyces thermodiastaticus</name>
    <dbReference type="NCBI Taxonomy" id="44061"/>
    <lineage>
        <taxon>Bacteria</taxon>
        <taxon>Bacillati</taxon>
        <taxon>Actinomycetota</taxon>
        <taxon>Actinomycetes</taxon>
        <taxon>Kitasatosporales</taxon>
        <taxon>Streptomycetaceae</taxon>
        <taxon>Streptomyces</taxon>
    </lineage>
</organism>
<gene>
    <name evidence="4" type="ORF">QO019_002463</name>
</gene>
<feature type="compositionally biased region" description="Pro residues" evidence="1">
    <location>
        <begin position="216"/>
        <end position="232"/>
    </location>
</feature>